<evidence type="ECO:0000259" key="5">
    <source>
        <dbReference type="Pfam" id="PF00149"/>
    </source>
</evidence>
<dbReference type="InterPro" id="IPR042283">
    <property type="entry name" value="GpdQ_catalytic"/>
</dbReference>
<organism evidence="6 7">
    <name type="scientific">Sneathiella chinensis</name>
    <dbReference type="NCBI Taxonomy" id="349750"/>
    <lineage>
        <taxon>Bacteria</taxon>
        <taxon>Pseudomonadati</taxon>
        <taxon>Pseudomonadota</taxon>
        <taxon>Alphaproteobacteria</taxon>
        <taxon>Sneathiellales</taxon>
        <taxon>Sneathiellaceae</taxon>
        <taxon>Sneathiella</taxon>
    </lineage>
</organism>
<evidence type="ECO:0000313" key="7">
    <source>
        <dbReference type="Proteomes" id="UP001161409"/>
    </source>
</evidence>
<evidence type="ECO:0000313" key="6">
    <source>
        <dbReference type="EMBL" id="GLQ06867.1"/>
    </source>
</evidence>
<dbReference type="CDD" id="cd07402">
    <property type="entry name" value="MPP_GpdQ"/>
    <property type="match status" value="1"/>
</dbReference>
<dbReference type="InterPro" id="IPR050884">
    <property type="entry name" value="CNP_phosphodiesterase-III"/>
</dbReference>
<dbReference type="RefSeq" id="WP_169560967.1">
    <property type="nucleotide sequence ID" value="NZ_BSNF01000008.1"/>
</dbReference>
<proteinExistence type="inferred from homology"/>
<dbReference type="PANTHER" id="PTHR42988">
    <property type="entry name" value="PHOSPHOHYDROLASE"/>
    <property type="match status" value="1"/>
</dbReference>
<keyword evidence="7" id="KW-1185">Reference proteome</keyword>
<evidence type="ECO:0000256" key="4">
    <source>
        <dbReference type="ARBA" id="ARBA00025742"/>
    </source>
</evidence>
<dbReference type="SUPFAM" id="SSF56300">
    <property type="entry name" value="Metallo-dependent phosphatases"/>
    <property type="match status" value="1"/>
</dbReference>
<keyword evidence="2" id="KW-0378">Hydrolase</keyword>
<keyword evidence="1" id="KW-0479">Metal-binding</keyword>
<dbReference type="Gene3D" id="3.30.750.180">
    <property type="entry name" value="GpdQ, beta-strand dimerisation domain"/>
    <property type="match status" value="1"/>
</dbReference>
<dbReference type="PANTHER" id="PTHR42988:SF2">
    <property type="entry name" value="CYCLIC NUCLEOTIDE PHOSPHODIESTERASE CBUA0032-RELATED"/>
    <property type="match status" value="1"/>
</dbReference>
<evidence type="ECO:0000256" key="1">
    <source>
        <dbReference type="ARBA" id="ARBA00022723"/>
    </source>
</evidence>
<dbReference type="EMBL" id="BSNF01000008">
    <property type="protein sequence ID" value="GLQ06867.1"/>
    <property type="molecule type" value="Genomic_DNA"/>
</dbReference>
<comment type="similarity">
    <text evidence="4">Belongs to the cyclic nucleotide phosphodiesterase class-III family.</text>
</comment>
<dbReference type="InterPro" id="IPR026575">
    <property type="entry name" value="GpdQ/CpdA-like"/>
</dbReference>
<accession>A0ABQ5U6D3</accession>
<dbReference type="Gene3D" id="3.60.21.40">
    <property type="entry name" value="GpdQ, catalytic alpha/beta sandwich domain"/>
    <property type="match status" value="1"/>
</dbReference>
<dbReference type="InterPro" id="IPR029052">
    <property type="entry name" value="Metallo-depent_PP-like"/>
</dbReference>
<name>A0ABQ5U6D3_9PROT</name>
<feature type="domain" description="Calcineurin-like phosphoesterase" evidence="5">
    <location>
        <begin position="1"/>
        <end position="197"/>
    </location>
</feature>
<keyword evidence="3" id="KW-0408">Iron</keyword>
<comment type="caution">
    <text evidence="6">The sequence shown here is derived from an EMBL/GenBank/DDBJ whole genome shotgun (WGS) entry which is preliminary data.</text>
</comment>
<evidence type="ECO:0000256" key="3">
    <source>
        <dbReference type="ARBA" id="ARBA00023004"/>
    </source>
</evidence>
<reference evidence="6" key="2">
    <citation type="submission" date="2023-01" db="EMBL/GenBank/DDBJ databases">
        <title>Draft genome sequence of Sneathiella chinensis strain NBRC 103408.</title>
        <authorList>
            <person name="Sun Q."/>
            <person name="Mori K."/>
        </authorList>
    </citation>
    <scope>NUCLEOTIDE SEQUENCE</scope>
    <source>
        <strain evidence="6">NBRC 103408</strain>
    </source>
</reference>
<dbReference type="InterPro" id="IPR042281">
    <property type="entry name" value="GpdQ_beta-strand"/>
</dbReference>
<gene>
    <name evidence="6" type="primary">cpdA_1</name>
    <name evidence="6" type="ORF">GCM10007924_20880</name>
</gene>
<evidence type="ECO:0000256" key="2">
    <source>
        <dbReference type="ARBA" id="ARBA00022801"/>
    </source>
</evidence>
<dbReference type="InterPro" id="IPR004843">
    <property type="entry name" value="Calcineurin-like_PHP"/>
</dbReference>
<dbReference type="Pfam" id="PF00149">
    <property type="entry name" value="Metallophos"/>
    <property type="match status" value="1"/>
</dbReference>
<dbReference type="Proteomes" id="UP001161409">
    <property type="component" value="Unassembled WGS sequence"/>
</dbReference>
<reference evidence="6" key="1">
    <citation type="journal article" date="2014" name="Int. J. Syst. Evol. Microbiol.">
        <title>Complete genome of a new Firmicutes species belonging to the dominant human colonic microbiota ('Ruminococcus bicirculans') reveals two chromosomes and a selective capacity to utilize plant glucans.</title>
        <authorList>
            <consortium name="NISC Comparative Sequencing Program"/>
            <person name="Wegmann U."/>
            <person name="Louis P."/>
            <person name="Goesmann A."/>
            <person name="Henrissat B."/>
            <person name="Duncan S.H."/>
            <person name="Flint H.J."/>
        </authorList>
    </citation>
    <scope>NUCLEOTIDE SEQUENCE</scope>
    <source>
        <strain evidence="6">NBRC 103408</strain>
    </source>
</reference>
<protein>
    <submittedName>
        <fullName evidence="6">3',5'-cyclic adenosine monophosphate phosphodiesterase CpdA</fullName>
    </submittedName>
</protein>
<sequence>MLIAQITDTHIKAAGKLAYRRVDTAASLARVIDHVNGFTPAVDAVILSGDLTDAGRPEEFELLLHHLGRLKAPWYVIPGNHDKADTFRKAFAGTRYQPDDLPFYQYVVDDHPIRLIGLDSTVAGKPHGFMSPEKLDWLDARLTEAPDRPTLLFVHHPPFVAGIRHMDVQRLLNGDELMAVAGRHKQVRHLACGHLHRACEQVINGIGVSTGPCAAHAVTLDLDPEGAPGFSLEPAMMRLFYIDEAGQVLTHLSMIGDFEGPYPFFDAEGCLID</sequence>